<evidence type="ECO:0000313" key="1">
    <source>
        <dbReference type="EMBL" id="EKC20347.1"/>
    </source>
</evidence>
<dbReference type="HOGENOM" id="CLU_2266310_0_0_1"/>
<organism evidence="1">
    <name type="scientific">Magallana gigas</name>
    <name type="common">Pacific oyster</name>
    <name type="synonym">Crassostrea gigas</name>
    <dbReference type="NCBI Taxonomy" id="29159"/>
    <lineage>
        <taxon>Eukaryota</taxon>
        <taxon>Metazoa</taxon>
        <taxon>Spiralia</taxon>
        <taxon>Lophotrochozoa</taxon>
        <taxon>Mollusca</taxon>
        <taxon>Bivalvia</taxon>
        <taxon>Autobranchia</taxon>
        <taxon>Pteriomorphia</taxon>
        <taxon>Ostreida</taxon>
        <taxon>Ostreoidea</taxon>
        <taxon>Ostreidae</taxon>
        <taxon>Magallana</taxon>
    </lineage>
</organism>
<gene>
    <name evidence="1" type="ORF">CGI_10006195</name>
</gene>
<sequence length="103" mass="11842">MHYIIERNTYFTILEDEIQNVLVLKVDVEFINAAPHGLKFGMAFKMASQLGYLIPSWTLVLCFSWRGNLFAPVINTCLASMRFQAEQIWRMCNRSMAIAHLAA</sequence>
<protein>
    <submittedName>
        <fullName evidence="1">Uncharacterized protein</fullName>
    </submittedName>
</protein>
<dbReference type="InParanoid" id="K1P989"/>
<dbReference type="AlphaFoldDB" id="K1P989"/>
<reference evidence="1" key="1">
    <citation type="journal article" date="2012" name="Nature">
        <title>The oyster genome reveals stress adaptation and complexity of shell formation.</title>
        <authorList>
            <person name="Zhang G."/>
            <person name="Fang X."/>
            <person name="Guo X."/>
            <person name="Li L."/>
            <person name="Luo R."/>
            <person name="Xu F."/>
            <person name="Yang P."/>
            <person name="Zhang L."/>
            <person name="Wang X."/>
            <person name="Qi H."/>
            <person name="Xiong Z."/>
            <person name="Que H."/>
            <person name="Xie Y."/>
            <person name="Holland P.W."/>
            <person name="Paps J."/>
            <person name="Zhu Y."/>
            <person name="Wu F."/>
            <person name="Chen Y."/>
            <person name="Wang J."/>
            <person name="Peng C."/>
            <person name="Meng J."/>
            <person name="Yang L."/>
            <person name="Liu J."/>
            <person name="Wen B."/>
            <person name="Zhang N."/>
            <person name="Huang Z."/>
            <person name="Zhu Q."/>
            <person name="Feng Y."/>
            <person name="Mount A."/>
            <person name="Hedgecock D."/>
            <person name="Xu Z."/>
            <person name="Liu Y."/>
            <person name="Domazet-Loso T."/>
            <person name="Du Y."/>
            <person name="Sun X."/>
            <person name="Zhang S."/>
            <person name="Liu B."/>
            <person name="Cheng P."/>
            <person name="Jiang X."/>
            <person name="Li J."/>
            <person name="Fan D."/>
            <person name="Wang W."/>
            <person name="Fu W."/>
            <person name="Wang T."/>
            <person name="Wang B."/>
            <person name="Zhang J."/>
            <person name="Peng Z."/>
            <person name="Li Y."/>
            <person name="Li N."/>
            <person name="Wang J."/>
            <person name="Chen M."/>
            <person name="He Y."/>
            <person name="Tan F."/>
            <person name="Song X."/>
            <person name="Zheng Q."/>
            <person name="Huang R."/>
            <person name="Yang H."/>
            <person name="Du X."/>
            <person name="Chen L."/>
            <person name="Yang M."/>
            <person name="Gaffney P.M."/>
            <person name="Wang S."/>
            <person name="Luo L."/>
            <person name="She Z."/>
            <person name="Ming Y."/>
            <person name="Huang W."/>
            <person name="Zhang S."/>
            <person name="Huang B."/>
            <person name="Zhang Y."/>
            <person name="Qu T."/>
            <person name="Ni P."/>
            <person name="Miao G."/>
            <person name="Wang J."/>
            <person name="Wang Q."/>
            <person name="Steinberg C.E."/>
            <person name="Wang H."/>
            <person name="Li N."/>
            <person name="Qian L."/>
            <person name="Zhang G."/>
            <person name="Li Y."/>
            <person name="Yang H."/>
            <person name="Liu X."/>
            <person name="Wang J."/>
            <person name="Yin Y."/>
            <person name="Wang J."/>
        </authorList>
    </citation>
    <scope>NUCLEOTIDE SEQUENCE [LARGE SCALE GENOMIC DNA]</scope>
    <source>
        <strain evidence="1">05x7-T-G4-1.051#20</strain>
    </source>
</reference>
<accession>K1P989</accession>
<name>K1P989_MAGGI</name>
<dbReference type="EMBL" id="JH817929">
    <property type="protein sequence ID" value="EKC20347.1"/>
    <property type="molecule type" value="Genomic_DNA"/>
</dbReference>
<proteinExistence type="predicted"/>